<dbReference type="RefSeq" id="WP_209361567.1">
    <property type="nucleotide sequence ID" value="NZ_JAGISH010000007.1"/>
</dbReference>
<dbReference type="EMBL" id="JAGISH010000007">
    <property type="protein sequence ID" value="MBP0483644.1"/>
    <property type="molecule type" value="Genomic_DNA"/>
</dbReference>
<dbReference type="Proteomes" id="UP000675940">
    <property type="component" value="Unassembled WGS sequence"/>
</dbReference>
<reference evidence="2" key="1">
    <citation type="submission" date="2021-03" db="EMBL/GenBank/DDBJ databases">
        <title>Sagittula salina sp. nov. strain M10.9X isolated from the marine waste.</title>
        <authorList>
            <person name="Satari L."/>
            <person name="Molina-Menor E."/>
            <person name="Vidal-Verdu A."/>
            <person name="Pascual J."/>
            <person name="Pereto J."/>
            <person name="Porcar M."/>
        </authorList>
    </citation>
    <scope>NUCLEOTIDE SEQUENCE</scope>
    <source>
        <strain evidence="2">M10.9X</strain>
    </source>
</reference>
<keyword evidence="3" id="KW-1185">Reference proteome</keyword>
<name>A0A940MVG6_9RHOB</name>
<proteinExistence type="predicted"/>
<evidence type="ECO:0000313" key="3">
    <source>
        <dbReference type="Proteomes" id="UP000675940"/>
    </source>
</evidence>
<evidence type="ECO:0000313" key="2">
    <source>
        <dbReference type="EMBL" id="MBP0483644.1"/>
    </source>
</evidence>
<gene>
    <name evidence="2" type="ORF">J5474_14255</name>
</gene>
<comment type="caution">
    <text evidence="2">The sequence shown here is derived from an EMBL/GenBank/DDBJ whole genome shotgun (WGS) entry which is preliminary data.</text>
</comment>
<sequence>MTLVGLISRALLLVALLGTATVPSGFMRASGPGGMRLVLCTPDGPQEVWLTEAGEVVPVDDRQDHDPPQCIQVSVAGTDMPPRFGALIRLPPWPTAPPLAFDQRATAQANPNHHRARAPPFPA</sequence>
<evidence type="ECO:0000256" key="1">
    <source>
        <dbReference type="SAM" id="MobiDB-lite"/>
    </source>
</evidence>
<accession>A0A940MVG6</accession>
<dbReference type="AlphaFoldDB" id="A0A940MVG6"/>
<protein>
    <submittedName>
        <fullName evidence="2">Uncharacterized protein</fullName>
    </submittedName>
</protein>
<feature type="region of interest" description="Disordered" evidence="1">
    <location>
        <begin position="104"/>
        <end position="123"/>
    </location>
</feature>
<organism evidence="2 3">
    <name type="scientific">Sagittula salina</name>
    <dbReference type="NCBI Taxonomy" id="2820268"/>
    <lineage>
        <taxon>Bacteria</taxon>
        <taxon>Pseudomonadati</taxon>
        <taxon>Pseudomonadota</taxon>
        <taxon>Alphaproteobacteria</taxon>
        <taxon>Rhodobacterales</taxon>
        <taxon>Roseobacteraceae</taxon>
        <taxon>Sagittula</taxon>
    </lineage>
</organism>